<comment type="function">
    <text evidence="3">Required for maturation of urease via the functional incorporation of the urease nickel metallocenter.</text>
</comment>
<dbReference type="RefSeq" id="WP_015229277.1">
    <property type="nucleotide sequence ID" value="NC_019780.1"/>
</dbReference>
<keyword evidence="5" id="KW-1185">Reference proteome</keyword>
<gene>
    <name evidence="3" type="primary">ureF</name>
    <name evidence="4" type="ORF">Dacsa_1605</name>
</gene>
<dbReference type="PANTHER" id="PTHR33620">
    <property type="entry name" value="UREASE ACCESSORY PROTEIN F"/>
    <property type="match status" value="1"/>
</dbReference>
<dbReference type="InterPro" id="IPR038277">
    <property type="entry name" value="UreF_sf"/>
</dbReference>
<comment type="subunit">
    <text evidence="3">UreD, UreF and UreG form a complex that acts as a GTP-hydrolysis-dependent molecular chaperone, activating the urease apoprotein by helping to assemble the nickel containing metallocenter of UreC. The UreE protein probably delivers the nickel.</text>
</comment>
<dbReference type="PANTHER" id="PTHR33620:SF1">
    <property type="entry name" value="UREASE ACCESSORY PROTEIN F"/>
    <property type="match status" value="1"/>
</dbReference>
<dbReference type="Proteomes" id="UP000010482">
    <property type="component" value="Chromosome"/>
</dbReference>
<dbReference type="InterPro" id="IPR002639">
    <property type="entry name" value="UreF"/>
</dbReference>
<keyword evidence="3" id="KW-0963">Cytoplasm</keyword>
<dbReference type="GO" id="GO:0016151">
    <property type="term" value="F:nickel cation binding"/>
    <property type="evidence" value="ECO:0007669"/>
    <property type="project" value="UniProtKB-UniRule"/>
</dbReference>
<comment type="similarity">
    <text evidence="3">Belongs to the UreF family.</text>
</comment>
<dbReference type="HOGENOM" id="CLU_049215_4_0_3"/>
<name>K9YTR8_DACS8</name>
<dbReference type="PIRSF" id="PIRSF009467">
    <property type="entry name" value="Ureas_acces_UreF"/>
    <property type="match status" value="1"/>
</dbReference>
<dbReference type="GO" id="GO:0005737">
    <property type="term" value="C:cytoplasm"/>
    <property type="evidence" value="ECO:0007669"/>
    <property type="project" value="UniProtKB-SubCell"/>
</dbReference>
<evidence type="ECO:0000313" key="4">
    <source>
        <dbReference type="EMBL" id="AFZ50279.1"/>
    </source>
</evidence>
<dbReference type="KEGG" id="dsl:Dacsa_1605"/>
<dbReference type="Gene3D" id="1.10.4190.10">
    <property type="entry name" value="Urease accessory protein UreF"/>
    <property type="match status" value="1"/>
</dbReference>
<dbReference type="EMBL" id="CP003944">
    <property type="protein sequence ID" value="AFZ50279.1"/>
    <property type="molecule type" value="Genomic_DNA"/>
</dbReference>
<organism evidence="4 5">
    <name type="scientific">Dactylococcopsis salina (strain PCC 8305)</name>
    <name type="common">Myxobactron salinum</name>
    <dbReference type="NCBI Taxonomy" id="13035"/>
    <lineage>
        <taxon>Bacteria</taxon>
        <taxon>Bacillati</taxon>
        <taxon>Cyanobacteriota</taxon>
        <taxon>Cyanophyceae</taxon>
        <taxon>Nodosilineales</taxon>
        <taxon>Cymatolegaceae</taxon>
        <taxon>Dactylococcopsis</taxon>
    </lineage>
</organism>
<evidence type="ECO:0000256" key="1">
    <source>
        <dbReference type="ARBA" id="ARBA00022988"/>
    </source>
</evidence>
<dbReference type="OrthoDB" id="9798772at2"/>
<protein>
    <recommendedName>
        <fullName evidence="3">Urease accessory protein UreF</fullName>
    </recommendedName>
</protein>
<reference evidence="4" key="1">
    <citation type="submission" date="2012-04" db="EMBL/GenBank/DDBJ databases">
        <title>Finished genome of Dactylococcopsis salina PCC 8305.</title>
        <authorList>
            <consortium name="US DOE Joint Genome Institute"/>
            <person name="Gugger M."/>
            <person name="Coursin T."/>
            <person name="Rippka R."/>
            <person name="Tandeau De Marsac N."/>
            <person name="Huntemann M."/>
            <person name="Wei C.-L."/>
            <person name="Han J."/>
            <person name="Detter J.C."/>
            <person name="Han C."/>
            <person name="Tapia R."/>
            <person name="Daligault H."/>
            <person name="Chen A."/>
            <person name="Krypides N."/>
            <person name="Mavromatis K."/>
            <person name="Markowitz V."/>
            <person name="Szeto E."/>
            <person name="Ivanova N."/>
            <person name="Ovchinnikova G."/>
            <person name="Pagani I."/>
            <person name="Pati A."/>
            <person name="Goodwin L."/>
            <person name="Peters L."/>
            <person name="Pitluck S."/>
            <person name="Woyke T."/>
            <person name="Kerfeld C."/>
        </authorList>
    </citation>
    <scope>NUCLEOTIDE SEQUENCE [LARGE SCALE GENOMIC DNA]</scope>
    <source>
        <strain evidence="4">PCC 8305</strain>
    </source>
</reference>
<accession>K9YTR8</accession>
<keyword evidence="2 3" id="KW-0143">Chaperone</keyword>
<dbReference type="STRING" id="13035.Dacsa_1605"/>
<evidence type="ECO:0000313" key="5">
    <source>
        <dbReference type="Proteomes" id="UP000010482"/>
    </source>
</evidence>
<comment type="subcellular location">
    <subcellularLocation>
        <location evidence="3">Cytoplasm</location>
    </subcellularLocation>
</comment>
<dbReference type="eggNOG" id="COG0830">
    <property type="taxonomic scope" value="Bacteria"/>
</dbReference>
<dbReference type="Pfam" id="PF01730">
    <property type="entry name" value="UreF"/>
    <property type="match status" value="1"/>
</dbReference>
<dbReference type="HAMAP" id="MF_01385">
    <property type="entry name" value="UreF"/>
    <property type="match status" value="1"/>
</dbReference>
<evidence type="ECO:0000256" key="3">
    <source>
        <dbReference type="HAMAP-Rule" id="MF_01385"/>
    </source>
</evidence>
<evidence type="ECO:0000256" key="2">
    <source>
        <dbReference type="ARBA" id="ARBA00023186"/>
    </source>
</evidence>
<sequence>MVQSSQQLALLQLADSFFPSGTYTLSHGLETFVQTGEITSSQELRDMIELALWQKVGASELVALIHTHRASQQGNISAIAQIEQHLWSQTLVATTRDSLLRSGRALLSVATPVWSDSQLEALSSRESPCYGLHPIIFAVVSRAARLEENDATLAYLHGFVTGIMGAAIRLGILGHIQAQQLRLELASTMEQVSEEAAQKQLAQMGSFAPSLDIAQIEQGHLSQRSFAN</sequence>
<dbReference type="AlphaFoldDB" id="K9YTR8"/>
<keyword evidence="1 3" id="KW-0996">Nickel insertion</keyword>
<dbReference type="PATRIC" id="fig|13035.3.peg.1807"/>
<proteinExistence type="inferred from homology"/>